<dbReference type="EMBL" id="LWDE02001452">
    <property type="protein sequence ID" value="KAE8240450.1"/>
    <property type="molecule type" value="Genomic_DNA"/>
</dbReference>
<evidence type="ECO:0000313" key="2">
    <source>
        <dbReference type="Proteomes" id="UP000077684"/>
    </source>
</evidence>
<proteinExistence type="predicted"/>
<reference evidence="1" key="2">
    <citation type="journal article" date="2019" name="IMA Fungus">
        <title>Genome sequencing and comparison of five Tilletia species to identify candidate genes for the detection of regulated species infecting wheat.</title>
        <authorList>
            <person name="Nguyen H.D.T."/>
            <person name="Sultana T."/>
            <person name="Kesanakurti P."/>
            <person name="Hambleton S."/>
        </authorList>
    </citation>
    <scope>NUCLEOTIDE SEQUENCE</scope>
    <source>
        <strain evidence="1">DAOMC 236426</strain>
    </source>
</reference>
<dbReference type="AlphaFoldDB" id="A0A8X7STE3"/>
<dbReference type="Proteomes" id="UP000077684">
    <property type="component" value="Unassembled WGS sequence"/>
</dbReference>
<name>A0A8X7STE3_9BASI</name>
<keyword evidence="2" id="KW-1185">Reference proteome</keyword>
<comment type="caution">
    <text evidence="1">The sequence shown here is derived from an EMBL/GenBank/DDBJ whole genome shotgun (WGS) entry which is preliminary data.</text>
</comment>
<organism evidence="1 2">
    <name type="scientific">Tilletia controversa</name>
    <name type="common">dwarf bunt fungus</name>
    <dbReference type="NCBI Taxonomy" id="13291"/>
    <lineage>
        <taxon>Eukaryota</taxon>
        <taxon>Fungi</taxon>
        <taxon>Dikarya</taxon>
        <taxon>Basidiomycota</taxon>
        <taxon>Ustilaginomycotina</taxon>
        <taxon>Exobasidiomycetes</taxon>
        <taxon>Tilletiales</taxon>
        <taxon>Tilletiaceae</taxon>
        <taxon>Tilletia</taxon>
    </lineage>
</organism>
<accession>A0A8X7STE3</accession>
<protein>
    <submittedName>
        <fullName evidence="1">Uncharacterized protein</fullName>
    </submittedName>
</protein>
<evidence type="ECO:0000313" key="1">
    <source>
        <dbReference type="EMBL" id="KAE8240450.1"/>
    </source>
</evidence>
<gene>
    <name evidence="1" type="ORF">A4X06_0g7769</name>
</gene>
<sequence length="270" mass="30516">MRRPRACTASSDAGSVAPSDYTNWSGYGSMYDQAAADEAALDAADAASAHNSGAGSQMMPPCEGRVDRLSTEHIKRHPFVQELIRNAGTTSMNIRELTQEQLQKHPYVQHLLQLIANLSFKVNAGFQQTESSQLFQDEGGAPRQPLAITYPRANTSSNGNGLPSRGSIDETTYSDLFWYRTHAVKTWKNSTFNLPLRKVILNWDGQELDEHRYSAMRDDAKDRCVQKFQGVPDRPSPYKFKTYEYFSVKYPALWERLVIDFAAKWTELSY</sequence>
<reference evidence="1" key="1">
    <citation type="submission" date="2016-04" db="EMBL/GenBank/DDBJ databases">
        <authorList>
            <person name="Nguyen H.D."/>
            <person name="Samba Siva P."/>
            <person name="Cullis J."/>
            <person name="Levesque C.A."/>
            <person name="Hambleton S."/>
        </authorList>
    </citation>
    <scope>NUCLEOTIDE SEQUENCE</scope>
    <source>
        <strain evidence="1">DAOMC 236426</strain>
    </source>
</reference>